<gene>
    <name evidence="3" type="ORF">C8A00DRAFT_35807</name>
</gene>
<organism evidence="3 4">
    <name type="scientific">Chaetomidium leptoderma</name>
    <dbReference type="NCBI Taxonomy" id="669021"/>
    <lineage>
        <taxon>Eukaryota</taxon>
        <taxon>Fungi</taxon>
        <taxon>Dikarya</taxon>
        <taxon>Ascomycota</taxon>
        <taxon>Pezizomycotina</taxon>
        <taxon>Sordariomycetes</taxon>
        <taxon>Sordariomycetidae</taxon>
        <taxon>Sordariales</taxon>
        <taxon>Chaetomiaceae</taxon>
        <taxon>Chaetomidium</taxon>
    </lineage>
</organism>
<dbReference type="Proteomes" id="UP001302745">
    <property type="component" value="Unassembled WGS sequence"/>
</dbReference>
<keyword evidence="4" id="KW-1185">Reference proteome</keyword>
<dbReference type="Pfam" id="PF25488">
    <property type="entry name" value="RNaseT2L_C"/>
    <property type="match status" value="1"/>
</dbReference>
<dbReference type="InterPro" id="IPR057328">
    <property type="entry name" value="RNaseT2L_C"/>
</dbReference>
<protein>
    <recommendedName>
        <fullName evidence="2">RNase T2-like C-terminal domain-containing protein</fullName>
    </recommendedName>
</protein>
<reference evidence="3" key="2">
    <citation type="submission" date="2023-05" db="EMBL/GenBank/DDBJ databases">
        <authorList>
            <consortium name="Lawrence Berkeley National Laboratory"/>
            <person name="Steindorff A."/>
            <person name="Hensen N."/>
            <person name="Bonometti L."/>
            <person name="Westerberg I."/>
            <person name="Brannstrom I.O."/>
            <person name="Guillou S."/>
            <person name="Cros-Aarteil S."/>
            <person name="Calhoun S."/>
            <person name="Haridas S."/>
            <person name="Kuo A."/>
            <person name="Mondo S."/>
            <person name="Pangilinan J."/>
            <person name="Riley R."/>
            <person name="Labutti K."/>
            <person name="Andreopoulos B."/>
            <person name="Lipzen A."/>
            <person name="Chen C."/>
            <person name="Yanf M."/>
            <person name="Daum C."/>
            <person name="Ng V."/>
            <person name="Clum A."/>
            <person name="Ohm R."/>
            <person name="Martin F."/>
            <person name="Silar P."/>
            <person name="Natvig D."/>
            <person name="Lalanne C."/>
            <person name="Gautier V."/>
            <person name="Ament-Velasquez S.L."/>
            <person name="Kruys A."/>
            <person name="Hutchinson M.I."/>
            <person name="Powell A.J."/>
            <person name="Barry K."/>
            <person name="Miller A.N."/>
            <person name="Grigoriev I.V."/>
            <person name="Debuchy R."/>
            <person name="Gladieux P."/>
            <person name="Thoren M.H."/>
            <person name="Johannesson H."/>
        </authorList>
    </citation>
    <scope>NUCLEOTIDE SEQUENCE</scope>
    <source>
        <strain evidence="3">CBS 538.74</strain>
    </source>
</reference>
<evidence type="ECO:0000313" key="3">
    <source>
        <dbReference type="EMBL" id="KAK4151556.1"/>
    </source>
</evidence>
<evidence type="ECO:0000259" key="2">
    <source>
        <dbReference type="Pfam" id="PF25488"/>
    </source>
</evidence>
<proteinExistence type="predicted"/>
<accession>A0AAN6VIN7</accession>
<feature type="chain" id="PRO_5042852216" description="RNase T2-like C-terminal domain-containing protein" evidence="1">
    <location>
        <begin position="20"/>
        <end position="165"/>
    </location>
</feature>
<feature type="domain" description="RNase T2-like C-terminal" evidence="2">
    <location>
        <begin position="34"/>
        <end position="103"/>
    </location>
</feature>
<reference evidence="3" key="1">
    <citation type="journal article" date="2023" name="Mol. Phylogenet. Evol.">
        <title>Genome-scale phylogeny and comparative genomics of the fungal order Sordariales.</title>
        <authorList>
            <person name="Hensen N."/>
            <person name="Bonometti L."/>
            <person name="Westerberg I."/>
            <person name="Brannstrom I.O."/>
            <person name="Guillou S."/>
            <person name="Cros-Aarteil S."/>
            <person name="Calhoun S."/>
            <person name="Haridas S."/>
            <person name="Kuo A."/>
            <person name="Mondo S."/>
            <person name="Pangilinan J."/>
            <person name="Riley R."/>
            <person name="LaButti K."/>
            <person name="Andreopoulos B."/>
            <person name="Lipzen A."/>
            <person name="Chen C."/>
            <person name="Yan M."/>
            <person name="Daum C."/>
            <person name="Ng V."/>
            <person name="Clum A."/>
            <person name="Steindorff A."/>
            <person name="Ohm R.A."/>
            <person name="Martin F."/>
            <person name="Silar P."/>
            <person name="Natvig D.O."/>
            <person name="Lalanne C."/>
            <person name="Gautier V."/>
            <person name="Ament-Velasquez S.L."/>
            <person name="Kruys A."/>
            <person name="Hutchinson M.I."/>
            <person name="Powell A.J."/>
            <person name="Barry K."/>
            <person name="Miller A.N."/>
            <person name="Grigoriev I.V."/>
            <person name="Debuchy R."/>
            <person name="Gladieux P."/>
            <person name="Hiltunen Thoren M."/>
            <person name="Johannesson H."/>
        </authorList>
    </citation>
    <scope>NUCLEOTIDE SEQUENCE</scope>
    <source>
        <strain evidence="3">CBS 538.74</strain>
    </source>
</reference>
<sequence length="165" mass="17499">MLSRTVLLAFTALLSTAIAASRTPDFTGVGQIRTLYIGTGHEDLGCLTSTGKWTIDESQCGTFAAAKANDNSFHLFATEEGGCGIDVATFKCGGGVKGGTFGTFGTTGPIPGREVLRYAQYGVLATDAADSPPSLKEEALDLHFYSGSEQGKWVWLGWKPLHEEE</sequence>
<keyword evidence="1" id="KW-0732">Signal</keyword>
<dbReference type="EMBL" id="MU857010">
    <property type="protein sequence ID" value="KAK4151556.1"/>
    <property type="molecule type" value="Genomic_DNA"/>
</dbReference>
<evidence type="ECO:0000313" key="4">
    <source>
        <dbReference type="Proteomes" id="UP001302745"/>
    </source>
</evidence>
<evidence type="ECO:0000256" key="1">
    <source>
        <dbReference type="SAM" id="SignalP"/>
    </source>
</evidence>
<dbReference type="AlphaFoldDB" id="A0AAN6VIN7"/>
<name>A0AAN6VIN7_9PEZI</name>
<feature type="signal peptide" evidence="1">
    <location>
        <begin position="1"/>
        <end position="19"/>
    </location>
</feature>
<comment type="caution">
    <text evidence="3">The sequence shown here is derived from an EMBL/GenBank/DDBJ whole genome shotgun (WGS) entry which is preliminary data.</text>
</comment>